<feature type="domain" description="ABC transporter" evidence="5">
    <location>
        <begin position="58"/>
        <end position="279"/>
    </location>
</feature>
<evidence type="ECO:0000256" key="4">
    <source>
        <dbReference type="ARBA" id="ARBA00022840"/>
    </source>
</evidence>
<dbReference type="SUPFAM" id="SSF52540">
    <property type="entry name" value="P-loop containing nucleoside triphosphate hydrolases"/>
    <property type="match status" value="1"/>
</dbReference>
<reference evidence="6" key="1">
    <citation type="journal article" date="2020" name="mSystems">
        <title>Genome- and Community-Level Interaction Insights into Carbon Utilization and Element Cycling Functions of Hydrothermarchaeota in Hydrothermal Sediment.</title>
        <authorList>
            <person name="Zhou Z."/>
            <person name="Liu Y."/>
            <person name="Xu W."/>
            <person name="Pan J."/>
            <person name="Luo Z.H."/>
            <person name="Li M."/>
        </authorList>
    </citation>
    <scope>NUCLEOTIDE SEQUENCE [LARGE SCALE GENOMIC DNA]</scope>
    <source>
        <strain evidence="6">SpSt-508</strain>
    </source>
</reference>
<dbReference type="PANTHER" id="PTHR46743:SF2">
    <property type="entry name" value="TEICHOIC ACIDS EXPORT ATP-BINDING PROTEIN TAGH"/>
    <property type="match status" value="1"/>
</dbReference>
<dbReference type="GO" id="GO:0140359">
    <property type="term" value="F:ABC-type transporter activity"/>
    <property type="evidence" value="ECO:0007669"/>
    <property type="project" value="InterPro"/>
</dbReference>
<evidence type="ECO:0000256" key="1">
    <source>
        <dbReference type="ARBA" id="ARBA00005417"/>
    </source>
</evidence>
<dbReference type="InterPro" id="IPR003593">
    <property type="entry name" value="AAA+_ATPase"/>
</dbReference>
<dbReference type="InterPro" id="IPR027417">
    <property type="entry name" value="P-loop_NTPase"/>
</dbReference>
<dbReference type="PROSITE" id="PS00211">
    <property type="entry name" value="ABC_TRANSPORTER_1"/>
    <property type="match status" value="1"/>
</dbReference>
<keyword evidence="4 6" id="KW-0067">ATP-binding</keyword>
<dbReference type="AlphaFoldDB" id="A0A7C4QM63"/>
<organism evidence="6">
    <name type="scientific">Schlesneria paludicola</name>
    <dbReference type="NCBI Taxonomy" id="360056"/>
    <lineage>
        <taxon>Bacteria</taxon>
        <taxon>Pseudomonadati</taxon>
        <taxon>Planctomycetota</taxon>
        <taxon>Planctomycetia</taxon>
        <taxon>Planctomycetales</taxon>
        <taxon>Planctomycetaceae</taxon>
        <taxon>Schlesneria</taxon>
    </lineage>
</organism>
<dbReference type="GO" id="GO:0016887">
    <property type="term" value="F:ATP hydrolysis activity"/>
    <property type="evidence" value="ECO:0007669"/>
    <property type="project" value="InterPro"/>
</dbReference>
<dbReference type="PANTHER" id="PTHR46743">
    <property type="entry name" value="TEICHOIC ACIDS EXPORT ATP-BINDING PROTEIN TAGH"/>
    <property type="match status" value="1"/>
</dbReference>
<keyword evidence="3" id="KW-0547">Nucleotide-binding</keyword>
<keyword evidence="2" id="KW-0813">Transport</keyword>
<dbReference type="InterPro" id="IPR050683">
    <property type="entry name" value="Bact_Polysacc_Export_ATP-bd"/>
</dbReference>
<dbReference type="InterPro" id="IPR003439">
    <property type="entry name" value="ABC_transporter-like_ATP-bd"/>
</dbReference>
<dbReference type="Gene3D" id="3.40.50.300">
    <property type="entry name" value="P-loop containing nucleotide triphosphate hydrolases"/>
    <property type="match status" value="1"/>
</dbReference>
<dbReference type="GO" id="GO:0005524">
    <property type="term" value="F:ATP binding"/>
    <property type="evidence" value="ECO:0007669"/>
    <property type="project" value="UniProtKB-KW"/>
</dbReference>
<dbReference type="PROSITE" id="PS50893">
    <property type="entry name" value="ABC_TRANSPORTER_2"/>
    <property type="match status" value="1"/>
</dbReference>
<dbReference type="SMART" id="SM00382">
    <property type="entry name" value="AAA"/>
    <property type="match status" value="1"/>
</dbReference>
<evidence type="ECO:0000256" key="2">
    <source>
        <dbReference type="ARBA" id="ARBA00022448"/>
    </source>
</evidence>
<evidence type="ECO:0000256" key="3">
    <source>
        <dbReference type="ARBA" id="ARBA00022741"/>
    </source>
</evidence>
<dbReference type="GO" id="GO:0016020">
    <property type="term" value="C:membrane"/>
    <property type="evidence" value="ECO:0007669"/>
    <property type="project" value="InterPro"/>
</dbReference>
<name>A0A7C4QM63_9PLAN</name>
<dbReference type="InterPro" id="IPR015860">
    <property type="entry name" value="ABC_transpr_TagH-like"/>
</dbReference>
<sequence>MNHGKASGLITGRKAVGSREGKPRLNDVVLRVAGLSKRFRRPSRATNTLLVDELVGLLHRLRGRRAVEDEFWALRDVGLEVRRGEVVGLIGHNGAGKSTLLKLLCRILHPTTGCIEIQGRVGSLLEVGTGFHPELTGRENIYLNGAILGMTRREIARNFDAIVAFAEVEQFLNVPVKHYSSGMAVRLAFAVAAHLEPELLLVDEVLAVGDVAFQRKCLGRLRDLSAQAGRTVVLVSHNPAALASLCQRGVVLDHGRVLFDGAIRDALQRYTGTVDARVGTEWQGRAGDDRLRLVRAWVRPLGEDNQWDTGSAIEVGGTVEIRQPVEGLIFGFRLLSEYGADLAYTLFDDLETGLAEPMPPCRLTHTWKIPANTLAAGRYRVAFELALAFRELIHREPLGELAFDVENLTGIGRRYPVQGVRGFNSLLRPPWPAEKRVEPLSS</sequence>
<comment type="caution">
    <text evidence="6">The sequence shown here is derived from an EMBL/GenBank/DDBJ whole genome shotgun (WGS) entry which is preliminary data.</text>
</comment>
<dbReference type="InterPro" id="IPR017871">
    <property type="entry name" value="ABC_transporter-like_CS"/>
</dbReference>
<evidence type="ECO:0000259" key="5">
    <source>
        <dbReference type="PROSITE" id="PS50893"/>
    </source>
</evidence>
<dbReference type="Pfam" id="PF00005">
    <property type="entry name" value="ABC_tran"/>
    <property type="match status" value="1"/>
</dbReference>
<gene>
    <name evidence="6" type="ORF">ENS64_03840</name>
</gene>
<protein>
    <submittedName>
        <fullName evidence="6">ATP-binding cassette domain-containing protein</fullName>
    </submittedName>
</protein>
<comment type="similarity">
    <text evidence="1">Belongs to the ABC transporter superfamily.</text>
</comment>
<accession>A0A7C4QM63</accession>
<evidence type="ECO:0000313" key="6">
    <source>
        <dbReference type="EMBL" id="HGT38380.1"/>
    </source>
</evidence>
<dbReference type="CDD" id="cd03220">
    <property type="entry name" value="ABC_KpsT_Wzt"/>
    <property type="match status" value="1"/>
</dbReference>
<proteinExistence type="inferred from homology"/>
<dbReference type="EMBL" id="DSVQ01000007">
    <property type="protein sequence ID" value="HGT38380.1"/>
    <property type="molecule type" value="Genomic_DNA"/>
</dbReference>